<sequence length="207" mass="22466">MPHRENRPRRRPSLSMPILRTSRAQHRAGNLTLGNLLAGLGERSFGWAIVVFSLVTMLPLPPGSSVITALPVLVTTLQMTFGFAHVRLPGPLARLRVDQNRLRRTLLRLRPVTRRLERRLRPRLPALFAPRHEPLLGLGLLVIAFTLFLPVPGSGWFPAISLFVVGVGLVERDGAVVVLGLVLGALSALLTAAIVISLAEGAEAIMG</sequence>
<dbReference type="EMBL" id="SLVM01000008">
    <property type="protein sequence ID" value="TCM85237.1"/>
    <property type="molecule type" value="Genomic_DNA"/>
</dbReference>
<dbReference type="InterPro" id="IPR010331">
    <property type="entry name" value="ExoD"/>
</dbReference>
<dbReference type="PANTHER" id="PTHR41795">
    <property type="entry name" value="EXOPOLYSACCHARIDE SYNTHESIS PROTEIN"/>
    <property type="match status" value="1"/>
</dbReference>
<feature type="transmembrane region" description="Helical" evidence="1">
    <location>
        <begin position="135"/>
        <end position="157"/>
    </location>
</feature>
<dbReference type="Proteomes" id="UP000295277">
    <property type="component" value="Unassembled WGS sequence"/>
</dbReference>
<dbReference type="PIRSF" id="PIRSF033239">
    <property type="entry name" value="ExoD"/>
    <property type="match status" value="1"/>
</dbReference>
<evidence type="ECO:0000256" key="1">
    <source>
        <dbReference type="SAM" id="Phobius"/>
    </source>
</evidence>
<evidence type="ECO:0000313" key="2">
    <source>
        <dbReference type="EMBL" id="TCM85237.1"/>
    </source>
</evidence>
<reference evidence="2 3" key="1">
    <citation type="submission" date="2019-03" db="EMBL/GenBank/DDBJ databases">
        <title>Genomic Encyclopedia of Type Strains, Phase IV (KMG-IV): sequencing the most valuable type-strain genomes for metagenomic binning, comparative biology and taxonomic classification.</title>
        <authorList>
            <person name="Goeker M."/>
        </authorList>
    </citation>
    <scope>NUCLEOTIDE SEQUENCE [LARGE SCALE GENOMIC DNA]</scope>
    <source>
        <strain evidence="2 3">DSM 21153</strain>
    </source>
</reference>
<dbReference type="Pfam" id="PF06055">
    <property type="entry name" value="ExoD"/>
    <property type="match status" value="1"/>
</dbReference>
<dbReference type="AlphaFoldDB" id="A0A4R1YW90"/>
<evidence type="ECO:0008006" key="4">
    <source>
        <dbReference type="Google" id="ProtNLM"/>
    </source>
</evidence>
<feature type="transmembrane region" description="Helical" evidence="1">
    <location>
        <begin position="177"/>
        <end position="199"/>
    </location>
</feature>
<proteinExistence type="predicted"/>
<organism evidence="2 3">
    <name type="scientific">Rhodovulum steppense</name>
    <dbReference type="NCBI Taxonomy" id="540251"/>
    <lineage>
        <taxon>Bacteria</taxon>
        <taxon>Pseudomonadati</taxon>
        <taxon>Pseudomonadota</taxon>
        <taxon>Alphaproteobacteria</taxon>
        <taxon>Rhodobacterales</taxon>
        <taxon>Paracoccaceae</taxon>
        <taxon>Rhodovulum</taxon>
    </lineage>
</organism>
<accession>A0A4R1YW90</accession>
<dbReference type="OrthoDB" id="8550083at2"/>
<protein>
    <recommendedName>
        <fullName evidence="4">Exopolysaccharide synthesis protein ExoD</fullName>
    </recommendedName>
</protein>
<keyword evidence="1" id="KW-0472">Membrane</keyword>
<evidence type="ECO:0000313" key="3">
    <source>
        <dbReference type="Proteomes" id="UP000295277"/>
    </source>
</evidence>
<gene>
    <name evidence="2" type="ORF">EV216_10888</name>
</gene>
<dbReference type="PANTHER" id="PTHR41795:SF1">
    <property type="entry name" value="EXOPOLYSACCHARIDE SYNTHESIS PROTEIN"/>
    <property type="match status" value="1"/>
</dbReference>
<name>A0A4R1YW90_9RHOB</name>
<keyword evidence="3" id="KW-1185">Reference proteome</keyword>
<keyword evidence="1" id="KW-1133">Transmembrane helix</keyword>
<keyword evidence="1" id="KW-0812">Transmembrane</keyword>
<feature type="transmembrane region" description="Helical" evidence="1">
    <location>
        <begin position="66"/>
        <end position="86"/>
    </location>
</feature>
<comment type="caution">
    <text evidence="2">The sequence shown here is derived from an EMBL/GenBank/DDBJ whole genome shotgun (WGS) entry which is preliminary data.</text>
</comment>